<dbReference type="PANTHER" id="PTHR43130">
    <property type="entry name" value="ARAC-FAMILY TRANSCRIPTIONAL REGULATOR"/>
    <property type="match status" value="1"/>
</dbReference>
<feature type="domain" description="HTH araC/xylS-type" evidence="3">
    <location>
        <begin position="207"/>
        <end position="305"/>
    </location>
</feature>
<dbReference type="Pfam" id="PF01965">
    <property type="entry name" value="DJ-1_PfpI"/>
    <property type="match status" value="1"/>
</dbReference>
<dbReference type="Pfam" id="PF12833">
    <property type="entry name" value="HTH_18"/>
    <property type="match status" value="1"/>
</dbReference>
<dbReference type="SUPFAM" id="SSF46689">
    <property type="entry name" value="Homeodomain-like"/>
    <property type="match status" value="2"/>
</dbReference>
<evidence type="ECO:0000259" key="3">
    <source>
        <dbReference type="PROSITE" id="PS01124"/>
    </source>
</evidence>
<keyword evidence="2" id="KW-0804">Transcription</keyword>
<accession>A0A7Y7XGL0</accession>
<evidence type="ECO:0000256" key="2">
    <source>
        <dbReference type="ARBA" id="ARBA00023163"/>
    </source>
</evidence>
<evidence type="ECO:0000313" key="5">
    <source>
        <dbReference type="Proteomes" id="UP000539985"/>
    </source>
</evidence>
<proteinExistence type="predicted"/>
<dbReference type="Proteomes" id="UP000539985">
    <property type="component" value="Unassembled WGS sequence"/>
</dbReference>
<organism evidence="4 5">
    <name type="scientific">Pseudomonas gingeri</name>
    <dbReference type="NCBI Taxonomy" id="117681"/>
    <lineage>
        <taxon>Bacteria</taxon>
        <taxon>Pseudomonadati</taxon>
        <taxon>Pseudomonadota</taxon>
        <taxon>Gammaproteobacteria</taxon>
        <taxon>Pseudomonadales</taxon>
        <taxon>Pseudomonadaceae</taxon>
        <taxon>Pseudomonas</taxon>
    </lineage>
</organism>
<dbReference type="PROSITE" id="PS01124">
    <property type="entry name" value="HTH_ARAC_FAMILY_2"/>
    <property type="match status" value="1"/>
</dbReference>
<evidence type="ECO:0000256" key="1">
    <source>
        <dbReference type="ARBA" id="ARBA00023015"/>
    </source>
</evidence>
<evidence type="ECO:0000313" key="4">
    <source>
        <dbReference type="EMBL" id="NWB98413.1"/>
    </source>
</evidence>
<dbReference type="GO" id="GO:0043565">
    <property type="term" value="F:sequence-specific DNA binding"/>
    <property type="evidence" value="ECO:0007669"/>
    <property type="project" value="InterPro"/>
</dbReference>
<dbReference type="InterPro" id="IPR002818">
    <property type="entry name" value="DJ-1/PfpI"/>
</dbReference>
<dbReference type="SUPFAM" id="SSF52317">
    <property type="entry name" value="Class I glutamine amidotransferase-like"/>
    <property type="match status" value="1"/>
</dbReference>
<dbReference type="EMBL" id="JACAQB010000010">
    <property type="protein sequence ID" value="NWB98413.1"/>
    <property type="molecule type" value="Genomic_DNA"/>
</dbReference>
<keyword evidence="1" id="KW-0805">Transcription regulation</keyword>
<dbReference type="InterPro" id="IPR009057">
    <property type="entry name" value="Homeodomain-like_sf"/>
</dbReference>
<dbReference type="CDD" id="cd03137">
    <property type="entry name" value="GATase1_AraC_1"/>
    <property type="match status" value="1"/>
</dbReference>
<reference evidence="4 5" key="1">
    <citation type="submission" date="2020-04" db="EMBL/GenBank/DDBJ databases">
        <title>Molecular characterization of pseudomonads from Agaricus bisporus reveal novel blotch 2 pathogens in Western Europe.</title>
        <authorList>
            <person name="Taparia T."/>
            <person name="Krijger M."/>
            <person name="Haynes E."/>
            <person name="Elpinstone J.G."/>
            <person name="Noble R."/>
            <person name="Van Der Wolf J."/>
        </authorList>
    </citation>
    <scope>NUCLEOTIDE SEQUENCE [LARGE SCALE GENOMIC DNA]</scope>
    <source>
        <strain evidence="4 5">H7001</strain>
    </source>
</reference>
<dbReference type="GO" id="GO:0003700">
    <property type="term" value="F:DNA-binding transcription factor activity"/>
    <property type="evidence" value="ECO:0007669"/>
    <property type="project" value="InterPro"/>
</dbReference>
<dbReference type="InterPro" id="IPR029062">
    <property type="entry name" value="Class_I_gatase-like"/>
</dbReference>
<gene>
    <name evidence="4" type="ORF">HX882_21170</name>
</gene>
<dbReference type="InterPro" id="IPR018060">
    <property type="entry name" value="HTH_AraC"/>
</dbReference>
<dbReference type="AlphaFoldDB" id="A0A7Y7XGL0"/>
<name>A0A7Y7XGL0_9PSED</name>
<dbReference type="SMART" id="SM00342">
    <property type="entry name" value="HTH_ARAC"/>
    <property type="match status" value="1"/>
</dbReference>
<sequence>MLRIGFITFPGFGVMSFSAISVFETANTVVGKQHYDVRLLSEQGGLVRSSIGVQVQTEVFGADTFDTVIIGGGANRPFTPDLLAYLRQAAVSSRRLAATCSGTFFLAEAGLLDGSRATTHWFFAEEFRARYPRVRLEEERLFVVDGSLWTSAGMTAGIDQALAMVEKDLGPDVARAVSKTFILQSRRAGAQPQSSVLLEEQRSDRIQVALAYAQNHLHTELSLERLAEAAHLSTRQFSRVFREQTGTSPAKAIEKLRIDAALVLIQEGRHPIEAIARQTGFGDGERMRRAFVRAFGEPPRALRRNARVKTEPRQAHETLS</sequence>
<dbReference type="RefSeq" id="WP_177104085.1">
    <property type="nucleotide sequence ID" value="NZ_JACAQB010000010.1"/>
</dbReference>
<dbReference type="Gene3D" id="3.40.50.880">
    <property type="match status" value="1"/>
</dbReference>
<dbReference type="Gene3D" id="1.10.10.60">
    <property type="entry name" value="Homeodomain-like"/>
    <property type="match status" value="1"/>
</dbReference>
<comment type="caution">
    <text evidence="4">The sequence shown here is derived from an EMBL/GenBank/DDBJ whole genome shotgun (WGS) entry which is preliminary data.</text>
</comment>
<dbReference type="InterPro" id="IPR052158">
    <property type="entry name" value="INH-QAR"/>
</dbReference>
<protein>
    <submittedName>
        <fullName evidence="4">GlxA family transcriptional regulator</fullName>
    </submittedName>
</protein>
<dbReference type="PANTHER" id="PTHR43130:SF3">
    <property type="entry name" value="HTH-TYPE TRANSCRIPTIONAL REGULATOR RV1931C"/>
    <property type="match status" value="1"/>
</dbReference>